<dbReference type="GO" id="GO:0004602">
    <property type="term" value="F:glutathione peroxidase activity"/>
    <property type="evidence" value="ECO:0007669"/>
    <property type="project" value="TreeGrafter"/>
</dbReference>
<dbReference type="GO" id="GO:0005635">
    <property type="term" value="C:nuclear envelope"/>
    <property type="evidence" value="ECO:0007669"/>
    <property type="project" value="TreeGrafter"/>
</dbReference>
<proteinExistence type="predicted"/>
<dbReference type="AlphaFoldDB" id="A0A1R0GUG8"/>
<dbReference type="Gene3D" id="1.20.120.550">
    <property type="entry name" value="Membrane associated eicosanoid/glutathione metabolism-like domain"/>
    <property type="match status" value="1"/>
</dbReference>
<evidence type="ECO:0000313" key="7">
    <source>
        <dbReference type="Proteomes" id="UP000187455"/>
    </source>
</evidence>
<dbReference type="PANTHER" id="PTHR10250:SF26">
    <property type="entry name" value="GLUTATHIONE S-TRANSFERASE 3, MITOCHONDRIAL"/>
    <property type="match status" value="1"/>
</dbReference>
<keyword evidence="7" id="KW-1185">Reference proteome</keyword>
<feature type="transmembrane region" description="Helical" evidence="5">
    <location>
        <begin position="121"/>
        <end position="141"/>
    </location>
</feature>
<evidence type="ECO:0000256" key="3">
    <source>
        <dbReference type="ARBA" id="ARBA00022989"/>
    </source>
</evidence>
<keyword evidence="6" id="KW-0808">Transferase</keyword>
<dbReference type="Proteomes" id="UP000187455">
    <property type="component" value="Unassembled WGS sequence"/>
</dbReference>
<dbReference type="InterPro" id="IPR001129">
    <property type="entry name" value="Membr-assoc_MAPEG"/>
</dbReference>
<comment type="subcellular location">
    <subcellularLocation>
        <location evidence="1">Membrane</location>
        <topology evidence="1">Multi-pass membrane protein</topology>
    </subcellularLocation>
</comment>
<dbReference type="GO" id="GO:0004364">
    <property type="term" value="F:glutathione transferase activity"/>
    <property type="evidence" value="ECO:0007669"/>
    <property type="project" value="TreeGrafter"/>
</dbReference>
<feature type="transmembrane region" description="Helical" evidence="5">
    <location>
        <begin position="74"/>
        <end position="101"/>
    </location>
</feature>
<dbReference type="InterPro" id="IPR050997">
    <property type="entry name" value="MAPEG"/>
</dbReference>
<reference evidence="6 7" key="1">
    <citation type="journal article" date="2016" name="Mol. Biol. Evol.">
        <title>Genome-Wide Survey of Gut Fungi (Harpellales) Reveals the First Horizontally Transferred Ubiquitin Gene from a Mosquito Host.</title>
        <authorList>
            <person name="Wang Y."/>
            <person name="White M.M."/>
            <person name="Kvist S."/>
            <person name="Moncalvo J.M."/>
        </authorList>
    </citation>
    <scope>NUCLEOTIDE SEQUENCE [LARGE SCALE GENOMIC DNA]</scope>
    <source>
        <strain evidence="6 7">ALG-7-W6</strain>
    </source>
</reference>
<evidence type="ECO:0000256" key="5">
    <source>
        <dbReference type="SAM" id="Phobius"/>
    </source>
</evidence>
<sequence length="147" mass="16670">MFSLPDDYAWVLLTVSTMSAQCLIAGMSVFKARDKYNIKYPDMGSGRLSTKLSDTEWSQFNSLNRIHLNYVEQLCPATITTLFSGLFYPIPSSIFGAVYIFGRYLYGKGYSKNGPNGRINGMITFNSALTMNLMVFCFGFYKNMYLK</sequence>
<dbReference type="EMBL" id="LSSL01003378">
    <property type="protein sequence ID" value="OLY80546.1"/>
    <property type="molecule type" value="Genomic_DNA"/>
</dbReference>
<dbReference type="SUPFAM" id="SSF161084">
    <property type="entry name" value="MAPEG domain-like"/>
    <property type="match status" value="1"/>
</dbReference>
<gene>
    <name evidence="6" type="ORF">AYI68_g5360</name>
</gene>
<feature type="transmembrane region" description="Helical" evidence="5">
    <location>
        <begin position="12"/>
        <end position="30"/>
    </location>
</feature>
<dbReference type="InterPro" id="IPR023352">
    <property type="entry name" value="MAPEG-like_dom_sf"/>
</dbReference>
<accession>A0A1R0GUG8</accession>
<dbReference type="Pfam" id="PF01124">
    <property type="entry name" value="MAPEG"/>
    <property type="match status" value="1"/>
</dbReference>
<evidence type="ECO:0000313" key="6">
    <source>
        <dbReference type="EMBL" id="OLY80546.1"/>
    </source>
</evidence>
<protein>
    <submittedName>
        <fullName evidence="6">Microsomal glutathione S-transferase 3</fullName>
    </submittedName>
</protein>
<evidence type="ECO:0000256" key="1">
    <source>
        <dbReference type="ARBA" id="ARBA00004141"/>
    </source>
</evidence>
<dbReference type="GO" id="GO:0016020">
    <property type="term" value="C:membrane"/>
    <property type="evidence" value="ECO:0007669"/>
    <property type="project" value="UniProtKB-SubCell"/>
</dbReference>
<evidence type="ECO:0000256" key="4">
    <source>
        <dbReference type="ARBA" id="ARBA00023136"/>
    </source>
</evidence>
<evidence type="ECO:0000256" key="2">
    <source>
        <dbReference type="ARBA" id="ARBA00022692"/>
    </source>
</evidence>
<keyword evidence="2 5" id="KW-0812">Transmembrane</keyword>
<dbReference type="STRING" id="133383.A0A1R0GUG8"/>
<dbReference type="PANTHER" id="PTHR10250">
    <property type="entry name" value="MICROSOMAL GLUTATHIONE S-TRANSFERASE"/>
    <property type="match status" value="1"/>
</dbReference>
<name>A0A1R0GUG8_9FUNG</name>
<dbReference type="GO" id="GO:0005783">
    <property type="term" value="C:endoplasmic reticulum"/>
    <property type="evidence" value="ECO:0007669"/>
    <property type="project" value="TreeGrafter"/>
</dbReference>
<organism evidence="6 7">
    <name type="scientific">Smittium mucronatum</name>
    <dbReference type="NCBI Taxonomy" id="133383"/>
    <lineage>
        <taxon>Eukaryota</taxon>
        <taxon>Fungi</taxon>
        <taxon>Fungi incertae sedis</taxon>
        <taxon>Zoopagomycota</taxon>
        <taxon>Kickxellomycotina</taxon>
        <taxon>Harpellomycetes</taxon>
        <taxon>Harpellales</taxon>
        <taxon>Legeriomycetaceae</taxon>
        <taxon>Smittium</taxon>
    </lineage>
</organism>
<dbReference type="OrthoDB" id="410651at2759"/>
<keyword evidence="3 5" id="KW-1133">Transmembrane helix</keyword>
<keyword evidence="4 5" id="KW-0472">Membrane</keyword>
<comment type="caution">
    <text evidence="6">The sequence shown here is derived from an EMBL/GenBank/DDBJ whole genome shotgun (WGS) entry which is preliminary data.</text>
</comment>